<evidence type="ECO:0000259" key="2">
    <source>
        <dbReference type="PROSITE" id="PS50887"/>
    </source>
</evidence>
<feature type="coiled-coil region" evidence="1">
    <location>
        <begin position="9"/>
        <end position="36"/>
    </location>
</feature>
<evidence type="ECO:0000256" key="1">
    <source>
        <dbReference type="SAM" id="Coils"/>
    </source>
</evidence>
<evidence type="ECO:0000313" key="3">
    <source>
        <dbReference type="EMBL" id="ONN26644.1"/>
    </source>
</evidence>
<sequence length="197" mass="23383">MGEYEKMTKEELIVRIRELEDELLLLKTRQNELESLLTEYSEIVKKQFEAFDDFIKDLGTKRMIDPLTRVYSKEHILKLISYYHQKAFEENFEYAIILIKLRGINEKEDFEKEQIIITLGKVLRESVRVPLDSIGRYSYDSFLVLLTEISKENANVVKDRIESLMNIKLPEVEFDIKMATYPYDSTNLEELLNIVKE</sequence>
<proteinExistence type="predicted"/>
<comment type="caution">
    <text evidence="3">The sequence shown here is derived from an EMBL/GenBank/DDBJ whole genome shotgun (WGS) entry which is preliminary data.</text>
</comment>
<evidence type="ECO:0000313" key="4">
    <source>
        <dbReference type="Proteomes" id="UP000242616"/>
    </source>
</evidence>
<dbReference type="Pfam" id="PF00990">
    <property type="entry name" value="GGDEF"/>
    <property type="match status" value="1"/>
</dbReference>
<dbReference type="InterPro" id="IPR029787">
    <property type="entry name" value="Nucleotide_cyclase"/>
</dbReference>
<feature type="domain" description="GGDEF" evidence="2">
    <location>
        <begin position="92"/>
        <end position="197"/>
    </location>
</feature>
<dbReference type="Proteomes" id="UP000242616">
    <property type="component" value="Unassembled WGS sequence"/>
</dbReference>
<dbReference type="InterPro" id="IPR043128">
    <property type="entry name" value="Rev_trsase/Diguanyl_cyclase"/>
</dbReference>
<dbReference type="InterPro" id="IPR000160">
    <property type="entry name" value="GGDEF_dom"/>
</dbReference>
<dbReference type="EMBL" id="LBFC01000022">
    <property type="protein sequence ID" value="ONN26644.1"/>
    <property type="molecule type" value="Genomic_DNA"/>
</dbReference>
<dbReference type="Gene3D" id="3.30.70.270">
    <property type="match status" value="1"/>
</dbReference>
<organism evidence="3 4">
    <name type="scientific">Thermosipho affectus</name>
    <dbReference type="NCBI Taxonomy" id="660294"/>
    <lineage>
        <taxon>Bacteria</taxon>
        <taxon>Thermotogati</taxon>
        <taxon>Thermotogota</taxon>
        <taxon>Thermotogae</taxon>
        <taxon>Thermotogales</taxon>
        <taxon>Fervidobacteriaceae</taxon>
        <taxon>Thermosipho</taxon>
    </lineage>
</organism>
<accession>A0ABX3IH55</accession>
<name>A0ABX3IH55_9BACT</name>
<protein>
    <submittedName>
        <fullName evidence="3">Diguanylate cyclase</fullName>
    </submittedName>
</protein>
<reference evidence="3 4" key="1">
    <citation type="submission" date="2015-06" db="EMBL/GenBank/DDBJ databases">
        <title>Genome sequencing of Thermotogales isolates from hydrothermal vents.</title>
        <authorList>
            <person name="Haverkamp T.H."/>
            <person name="Kublanov I.V."/>
            <person name="Nesbo C.L."/>
        </authorList>
    </citation>
    <scope>NUCLEOTIDE SEQUENCE [LARGE SCALE GENOMIC DNA]</scope>
    <source>
        <strain evidence="4">ik275mar</strain>
    </source>
</reference>
<gene>
    <name evidence="3" type="ORF">XJ44_07140</name>
</gene>
<keyword evidence="1" id="KW-0175">Coiled coil</keyword>
<dbReference type="PROSITE" id="PS50887">
    <property type="entry name" value="GGDEF"/>
    <property type="match status" value="1"/>
</dbReference>
<dbReference type="RefSeq" id="WP_075666305.1">
    <property type="nucleotide sequence ID" value="NZ_LBFC01000022.1"/>
</dbReference>
<dbReference type="SUPFAM" id="SSF55073">
    <property type="entry name" value="Nucleotide cyclase"/>
    <property type="match status" value="1"/>
</dbReference>
<keyword evidence="4" id="KW-1185">Reference proteome</keyword>